<feature type="transmembrane region" description="Helical" evidence="7">
    <location>
        <begin position="124"/>
        <end position="144"/>
    </location>
</feature>
<evidence type="ECO:0000256" key="1">
    <source>
        <dbReference type="ARBA" id="ARBA00004651"/>
    </source>
</evidence>
<dbReference type="EMBL" id="VUOB01000065">
    <property type="protein sequence ID" value="KAA2253650.1"/>
    <property type="molecule type" value="Genomic_DNA"/>
</dbReference>
<evidence type="ECO:0000313" key="11">
    <source>
        <dbReference type="Proteomes" id="UP000323454"/>
    </source>
</evidence>
<evidence type="ECO:0000256" key="8">
    <source>
        <dbReference type="SAM" id="MobiDB-lite"/>
    </source>
</evidence>
<keyword evidence="2 7" id="KW-0813">Transport</keyword>
<dbReference type="Proteomes" id="UP000323454">
    <property type="component" value="Unassembled WGS sequence"/>
</dbReference>
<sequence length="312" mass="33364">MTSAKPPDKAPVTPPSATRGGGRVRENLLGLLFVLPGLVGLGVFVIFPLVQAVYLSMMGSDILGNPTRFVGFQHFAELFTPEFGNILLHTLIFTLIVVVGGVVLPMSLAVPLSQKLPGMRVFRTLFTLPFAYSASAAGVVWLLMLDPSMSPVNWLLRLLGVVAPHWTTDSGWALVTVSGVTMWMVSGFNLLVLAAGLAGIDEEVLEAARIDGATGIRQFVSVVLPMISPSLFFVIVTTTLTALQSLGQPQVMTDGGPNGDTSTLVYSIYNQAFHNNNSNYGLASAQGLVLLLVGVLLAVVQFGVIERRVHYR</sequence>
<dbReference type="CDD" id="cd06261">
    <property type="entry name" value="TM_PBP2"/>
    <property type="match status" value="1"/>
</dbReference>
<dbReference type="OrthoDB" id="34224at2"/>
<feature type="domain" description="ABC transmembrane type-1" evidence="9">
    <location>
        <begin position="87"/>
        <end position="301"/>
    </location>
</feature>
<feature type="transmembrane region" description="Helical" evidence="7">
    <location>
        <begin position="86"/>
        <end position="112"/>
    </location>
</feature>
<dbReference type="AlphaFoldDB" id="A0A5B2WS74"/>
<evidence type="ECO:0000256" key="5">
    <source>
        <dbReference type="ARBA" id="ARBA00022989"/>
    </source>
</evidence>
<reference evidence="10 11" key="1">
    <citation type="submission" date="2019-09" db="EMBL/GenBank/DDBJ databases">
        <title>Goodfellowia gen. nov., a new genus of the Pseudonocardineae related to Actinoalloteichus, containing Goodfellowia coeruleoviolacea gen. nov., comb. nov. gen. nov., comb. nov.</title>
        <authorList>
            <person name="Labeda D."/>
        </authorList>
    </citation>
    <scope>NUCLEOTIDE SEQUENCE [LARGE SCALE GENOMIC DNA]</scope>
    <source>
        <strain evidence="10 11">AN110305</strain>
    </source>
</reference>
<comment type="subcellular location">
    <subcellularLocation>
        <location evidence="1 7">Cell membrane</location>
        <topology evidence="1 7">Multi-pass membrane protein</topology>
    </subcellularLocation>
</comment>
<feature type="transmembrane region" description="Helical" evidence="7">
    <location>
        <begin position="172"/>
        <end position="198"/>
    </location>
</feature>
<comment type="similarity">
    <text evidence="7">Belongs to the binding-protein-dependent transport system permease family.</text>
</comment>
<evidence type="ECO:0000256" key="2">
    <source>
        <dbReference type="ARBA" id="ARBA00022448"/>
    </source>
</evidence>
<dbReference type="GO" id="GO:0055085">
    <property type="term" value="P:transmembrane transport"/>
    <property type="evidence" value="ECO:0007669"/>
    <property type="project" value="InterPro"/>
</dbReference>
<dbReference type="Pfam" id="PF00528">
    <property type="entry name" value="BPD_transp_1"/>
    <property type="match status" value="1"/>
</dbReference>
<evidence type="ECO:0000256" key="3">
    <source>
        <dbReference type="ARBA" id="ARBA00022475"/>
    </source>
</evidence>
<reference evidence="10 11" key="2">
    <citation type="submission" date="2019-09" db="EMBL/GenBank/DDBJ databases">
        <authorList>
            <person name="Jin C."/>
        </authorList>
    </citation>
    <scope>NUCLEOTIDE SEQUENCE [LARGE SCALE GENOMIC DNA]</scope>
    <source>
        <strain evidence="10 11">AN110305</strain>
    </source>
</reference>
<accession>A0A5B2WS74</accession>
<evidence type="ECO:0000259" key="9">
    <source>
        <dbReference type="PROSITE" id="PS50928"/>
    </source>
</evidence>
<keyword evidence="11" id="KW-1185">Reference proteome</keyword>
<comment type="caution">
    <text evidence="10">The sequence shown here is derived from an EMBL/GenBank/DDBJ whole genome shotgun (WGS) entry which is preliminary data.</text>
</comment>
<dbReference type="PANTHER" id="PTHR30193">
    <property type="entry name" value="ABC TRANSPORTER PERMEASE PROTEIN"/>
    <property type="match status" value="1"/>
</dbReference>
<dbReference type="PANTHER" id="PTHR30193:SF37">
    <property type="entry name" value="INNER MEMBRANE ABC TRANSPORTER PERMEASE PROTEIN YCJO"/>
    <property type="match status" value="1"/>
</dbReference>
<keyword evidence="6 7" id="KW-0472">Membrane</keyword>
<proteinExistence type="inferred from homology"/>
<dbReference type="PROSITE" id="PS50928">
    <property type="entry name" value="ABC_TM1"/>
    <property type="match status" value="1"/>
</dbReference>
<keyword evidence="5 7" id="KW-1133">Transmembrane helix</keyword>
<dbReference type="SUPFAM" id="SSF161098">
    <property type="entry name" value="MetI-like"/>
    <property type="match status" value="1"/>
</dbReference>
<dbReference type="InterPro" id="IPR051393">
    <property type="entry name" value="ABC_transporter_permease"/>
</dbReference>
<dbReference type="GO" id="GO:0005886">
    <property type="term" value="C:plasma membrane"/>
    <property type="evidence" value="ECO:0007669"/>
    <property type="project" value="UniProtKB-SubCell"/>
</dbReference>
<evidence type="ECO:0000256" key="6">
    <source>
        <dbReference type="ARBA" id="ARBA00023136"/>
    </source>
</evidence>
<organism evidence="10 11">
    <name type="scientific">Solihabitans fulvus</name>
    <dbReference type="NCBI Taxonomy" id="1892852"/>
    <lineage>
        <taxon>Bacteria</taxon>
        <taxon>Bacillati</taxon>
        <taxon>Actinomycetota</taxon>
        <taxon>Actinomycetes</taxon>
        <taxon>Pseudonocardiales</taxon>
        <taxon>Pseudonocardiaceae</taxon>
        <taxon>Solihabitans</taxon>
    </lineage>
</organism>
<keyword evidence="3" id="KW-1003">Cell membrane</keyword>
<dbReference type="InterPro" id="IPR035906">
    <property type="entry name" value="MetI-like_sf"/>
</dbReference>
<dbReference type="Gene3D" id="1.10.3720.10">
    <property type="entry name" value="MetI-like"/>
    <property type="match status" value="1"/>
</dbReference>
<evidence type="ECO:0000313" key="10">
    <source>
        <dbReference type="EMBL" id="KAA2253650.1"/>
    </source>
</evidence>
<feature type="transmembrane region" description="Helical" evidence="7">
    <location>
        <begin position="28"/>
        <end position="50"/>
    </location>
</feature>
<feature type="transmembrane region" description="Helical" evidence="7">
    <location>
        <begin position="283"/>
        <end position="305"/>
    </location>
</feature>
<evidence type="ECO:0000256" key="4">
    <source>
        <dbReference type="ARBA" id="ARBA00022692"/>
    </source>
</evidence>
<feature type="transmembrane region" description="Helical" evidence="7">
    <location>
        <begin position="219"/>
        <end position="243"/>
    </location>
</feature>
<gene>
    <name evidence="10" type="ORF">F0L68_32765</name>
</gene>
<feature type="region of interest" description="Disordered" evidence="8">
    <location>
        <begin position="1"/>
        <end position="21"/>
    </location>
</feature>
<dbReference type="InterPro" id="IPR000515">
    <property type="entry name" value="MetI-like"/>
</dbReference>
<keyword evidence="4 7" id="KW-0812">Transmembrane</keyword>
<protein>
    <submittedName>
        <fullName evidence="10">Sugar ABC transporter permease</fullName>
    </submittedName>
</protein>
<evidence type="ECO:0000256" key="7">
    <source>
        <dbReference type="RuleBase" id="RU363032"/>
    </source>
</evidence>
<name>A0A5B2WS74_9PSEU</name>